<evidence type="ECO:0000256" key="1">
    <source>
        <dbReference type="SAM" id="Phobius"/>
    </source>
</evidence>
<evidence type="ECO:0000313" key="3">
    <source>
        <dbReference type="Proteomes" id="UP000624244"/>
    </source>
</evidence>
<evidence type="ECO:0000313" key="2">
    <source>
        <dbReference type="EMBL" id="KAF5846031.1"/>
    </source>
</evidence>
<keyword evidence="1" id="KW-0472">Membrane</keyword>
<proteinExistence type="predicted"/>
<dbReference type="Proteomes" id="UP000624244">
    <property type="component" value="Unassembled WGS sequence"/>
</dbReference>
<sequence>MQTRHRSSNSNTAWFVLAGAASVHVLSPSQLLLLLLRAKAMRLIYLQHCFLRFHAPQAVVSSNQVQLSELPSRFLLRLVLHVACPHGPRRASQQPHLTNDVVRRFLGNLTLLTIAAVWGAEHVHALDRHYALSIMQSLKLYALTTATDEPGGDLHDAISRLRLPRAVRYIRLRYTTVVSISALAIARLFPNPPPRTIKISSLYVSYLLQPPPWKLCTQYLANHSTYTVHVVGSCFWSIYCKRICVRDAWC</sequence>
<keyword evidence="1" id="KW-0812">Transmembrane</keyword>
<gene>
    <name evidence="2" type="ORF">GGP41_008506</name>
</gene>
<accession>A0A8H6DRR3</accession>
<keyword evidence="1" id="KW-1133">Transmembrane helix</keyword>
<reference evidence="2" key="1">
    <citation type="submission" date="2019-11" db="EMBL/GenBank/DDBJ databases">
        <title>Bipolaris sorokiniana Genome sequencing.</title>
        <authorList>
            <person name="Wang H."/>
        </authorList>
    </citation>
    <scope>NUCLEOTIDE SEQUENCE</scope>
</reference>
<name>A0A8H6DRR3_COCSA</name>
<organism evidence="2 3">
    <name type="scientific">Cochliobolus sativus</name>
    <name type="common">Common root rot and spot blotch fungus</name>
    <name type="synonym">Bipolaris sorokiniana</name>
    <dbReference type="NCBI Taxonomy" id="45130"/>
    <lineage>
        <taxon>Eukaryota</taxon>
        <taxon>Fungi</taxon>
        <taxon>Dikarya</taxon>
        <taxon>Ascomycota</taxon>
        <taxon>Pezizomycotina</taxon>
        <taxon>Dothideomycetes</taxon>
        <taxon>Pleosporomycetidae</taxon>
        <taxon>Pleosporales</taxon>
        <taxon>Pleosporineae</taxon>
        <taxon>Pleosporaceae</taxon>
        <taxon>Bipolaris</taxon>
    </lineage>
</organism>
<protein>
    <submittedName>
        <fullName evidence="2">Uncharacterized protein</fullName>
    </submittedName>
</protein>
<feature type="transmembrane region" description="Helical" evidence="1">
    <location>
        <begin position="12"/>
        <end position="36"/>
    </location>
</feature>
<dbReference type="EMBL" id="WNKQ01000017">
    <property type="protein sequence ID" value="KAF5846031.1"/>
    <property type="molecule type" value="Genomic_DNA"/>
</dbReference>
<dbReference type="AlphaFoldDB" id="A0A8H6DRR3"/>
<comment type="caution">
    <text evidence="2">The sequence shown here is derived from an EMBL/GenBank/DDBJ whole genome shotgun (WGS) entry which is preliminary data.</text>
</comment>